<dbReference type="Proteomes" id="UP000091820">
    <property type="component" value="Unassembled WGS sequence"/>
</dbReference>
<feature type="region of interest" description="Disordered" evidence="1">
    <location>
        <begin position="292"/>
        <end position="313"/>
    </location>
</feature>
<proteinExistence type="predicted"/>
<reference evidence="2" key="2">
    <citation type="submission" date="2020-05" db="UniProtKB">
        <authorList>
            <consortium name="EnsemblMetazoa"/>
        </authorList>
    </citation>
    <scope>IDENTIFICATION</scope>
    <source>
        <strain evidence="2">IAEA</strain>
    </source>
</reference>
<reference evidence="3" key="1">
    <citation type="submission" date="2014-03" db="EMBL/GenBank/DDBJ databases">
        <authorList>
            <person name="Aksoy S."/>
            <person name="Warren W."/>
            <person name="Wilson R.K."/>
        </authorList>
    </citation>
    <scope>NUCLEOTIDE SEQUENCE [LARGE SCALE GENOMIC DNA]</scope>
    <source>
        <strain evidence="3">IAEA</strain>
    </source>
</reference>
<dbReference type="EnsemblMetazoa" id="GBRI032400-RA">
    <property type="protein sequence ID" value="GBRI032400-PA"/>
    <property type="gene ID" value="GBRI032400"/>
</dbReference>
<name>A0A1A9WUB7_9MUSC</name>
<sequence>FFIVKRSSDTLKQNEVRPHHQIVIDDVNKNKKSSPEIVPASFNNNNKLSEISPPFNSKSQHLQKFPLQQRSNSFSSYKDDDDVANSKNELISSIIAARLAAAAVKAELESLKKQRLHNDIRNENDNQEYDDDDNHGVMINKRGVNNQQYLYGANNEPLLYDNAAYYNPYGGYMAVNDDGIGRGVWGDGLDIDNIVYTDMDEYEPLRAAVPPTYKKQAYDDLQNLLNAEYSAILPYNYERYPDLEAERNKKAYRIFSELAKNYPDMRNKRDNKLTPADMLALVALVEAGERARKETDHESTGYNGNPNENYAPKPYGIVPNTGFYDYPTIDDSLDYNNNDNWNEPPALVDYYGAPANMEPLSKYNLALKEKENRYRDYNDNRRARYGKKRLMVNKQKRSLAKPTALYKGRY</sequence>
<protein>
    <submittedName>
        <fullName evidence="2">Uncharacterized protein</fullName>
    </submittedName>
</protein>
<evidence type="ECO:0000313" key="3">
    <source>
        <dbReference type="Proteomes" id="UP000091820"/>
    </source>
</evidence>
<organism evidence="2 3">
    <name type="scientific">Glossina brevipalpis</name>
    <dbReference type="NCBI Taxonomy" id="37001"/>
    <lineage>
        <taxon>Eukaryota</taxon>
        <taxon>Metazoa</taxon>
        <taxon>Ecdysozoa</taxon>
        <taxon>Arthropoda</taxon>
        <taxon>Hexapoda</taxon>
        <taxon>Insecta</taxon>
        <taxon>Pterygota</taxon>
        <taxon>Neoptera</taxon>
        <taxon>Endopterygota</taxon>
        <taxon>Diptera</taxon>
        <taxon>Brachycera</taxon>
        <taxon>Muscomorpha</taxon>
        <taxon>Hippoboscoidea</taxon>
        <taxon>Glossinidae</taxon>
        <taxon>Glossina</taxon>
    </lineage>
</organism>
<dbReference type="AlphaFoldDB" id="A0A1A9WUB7"/>
<keyword evidence="3" id="KW-1185">Reference proteome</keyword>
<accession>A0A1A9WUB7</accession>
<evidence type="ECO:0000313" key="2">
    <source>
        <dbReference type="EnsemblMetazoa" id="GBRI032400-PA"/>
    </source>
</evidence>
<evidence type="ECO:0000256" key="1">
    <source>
        <dbReference type="SAM" id="MobiDB-lite"/>
    </source>
</evidence>
<dbReference type="VEuPathDB" id="VectorBase:GBRI032400"/>